<dbReference type="InterPro" id="IPR020901">
    <property type="entry name" value="Prtase_inh_Kunz-CS"/>
</dbReference>
<dbReference type="GO" id="GO:0050901">
    <property type="term" value="P:leukocyte tethering or rolling"/>
    <property type="evidence" value="ECO:0007669"/>
    <property type="project" value="TreeGrafter"/>
</dbReference>
<evidence type="ECO:0000256" key="5">
    <source>
        <dbReference type="ARBA" id="ARBA00022989"/>
    </source>
</evidence>
<dbReference type="AlphaFoldDB" id="A0A8C2IXH3"/>
<dbReference type="InterPro" id="IPR002223">
    <property type="entry name" value="Kunitz_BPTI"/>
</dbReference>
<evidence type="ECO:0000256" key="3">
    <source>
        <dbReference type="ARBA" id="ARBA00022729"/>
    </source>
</evidence>
<keyword evidence="3" id="KW-0732">Signal</keyword>
<dbReference type="PANTHER" id="PTHR15594">
    <property type="entry name" value="PODOCALYXIN-LIKE PROTEIN 2"/>
    <property type="match status" value="1"/>
</dbReference>
<evidence type="ECO:0000256" key="2">
    <source>
        <dbReference type="ARBA" id="ARBA00022692"/>
    </source>
</evidence>
<evidence type="ECO:0000313" key="12">
    <source>
        <dbReference type="Ensembl" id="ENSCCRP00020085979.1"/>
    </source>
</evidence>
<keyword evidence="4" id="KW-0130">Cell adhesion</keyword>
<dbReference type="SMART" id="SM00131">
    <property type="entry name" value="KU"/>
    <property type="match status" value="1"/>
</dbReference>
<evidence type="ECO:0000256" key="8">
    <source>
        <dbReference type="ARBA" id="ARBA00023180"/>
    </source>
</evidence>
<evidence type="ECO:0000313" key="13">
    <source>
        <dbReference type="Proteomes" id="UP000694701"/>
    </source>
</evidence>
<dbReference type="Gene3D" id="4.10.410.10">
    <property type="entry name" value="Pancreatic trypsin inhibitor Kunitz domain"/>
    <property type="match status" value="1"/>
</dbReference>
<reference evidence="12" key="1">
    <citation type="submission" date="2025-08" db="UniProtKB">
        <authorList>
            <consortium name="Ensembl"/>
        </authorList>
    </citation>
    <scope>IDENTIFICATION</scope>
</reference>
<organism evidence="12 13">
    <name type="scientific">Cyprinus carpio</name>
    <name type="common">Common carp</name>
    <dbReference type="NCBI Taxonomy" id="7962"/>
    <lineage>
        <taxon>Eukaryota</taxon>
        <taxon>Metazoa</taxon>
        <taxon>Chordata</taxon>
        <taxon>Craniata</taxon>
        <taxon>Vertebrata</taxon>
        <taxon>Euteleostomi</taxon>
        <taxon>Actinopterygii</taxon>
        <taxon>Neopterygii</taxon>
        <taxon>Teleostei</taxon>
        <taxon>Ostariophysi</taxon>
        <taxon>Cypriniformes</taxon>
        <taxon>Cyprinidae</taxon>
        <taxon>Cyprininae</taxon>
        <taxon>Cyprinus</taxon>
    </lineage>
</organism>
<dbReference type="CDD" id="cd22623">
    <property type="entry name" value="Kunitz_HAI1_1-like"/>
    <property type="match status" value="1"/>
</dbReference>
<evidence type="ECO:0000256" key="6">
    <source>
        <dbReference type="ARBA" id="ARBA00023136"/>
    </source>
</evidence>
<keyword evidence="8" id="KW-0325">Glycoprotein</keyword>
<dbReference type="GO" id="GO:0004867">
    <property type="term" value="F:serine-type endopeptidase inhibitor activity"/>
    <property type="evidence" value="ECO:0007669"/>
    <property type="project" value="InterPro"/>
</dbReference>
<feature type="region of interest" description="Disordered" evidence="9">
    <location>
        <begin position="125"/>
        <end position="246"/>
    </location>
</feature>
<protein>
    <recommendedName>
        <fullName evidence="11">BPTI/Kunitz inhibitor domain-containing protein</fullName>
    </recommendedName>
</protein>
<dbReference type="FunFam" id="4.10.410.10:FF:000006">
    <property type="entry name" value="Serine peptidase inhibitor, Kunitz type 1"/>
    <property type="match status" value="1"/>
</dbReference>
<dbReference type="Pfam" id="PF00014">
    <property type="entry name" value="Kunitz_BPTI"/>
    <property type="match status" value="1"/>
</dbReference>
<evidence type="ECO:0000259" key="11">
    <source>
        <dbReference type="PROSITE" id="PS50279"/>
    </source>
</evidence>
<dbReference type="PANTHER" id="PTHR15594:SF1">
    <property type="entry name" value="PODOCALYXIN-LIKE PROTEIN 2"/>
    <property type="match status" value="1"/>
</dbReference>
<evidence type="ECO:0000256" key="7">
    <source>
        <dbReference type="ARBA" id="ARBA00023157"/>
    </source>
</evidence>
<dbReference type="Ensembl" id="ENSCCRT00020094078.1">
    <property type="protein sequence ID" value="ENSCCRP00020085979.1"/>
    <property type="gene ID" value="ENSCCRG00020039580.1"/>
</dbReference>
<dbReference type="Pfam" id="PF06365">
    <property type="entry name" value="CD34_antigen"/>
    <property type="match status" value="1"/>
</dbReference>
<comment type="subcellular location">
    <subcellularLocation>
        <location evidence="1">Membrane</location>
        <topology evidence="1">Single-pass type I membrane protein</topology>
    </subcellularLocation>
</comment>
<evidence type="ECO:0000256" key="10">
    <source>
        <dbReference type="SAM" id="Phobius"/>
    </source>
</evidence>
<accession>A0A8C2IXH3</accession>
<proteinExistence type="predicted"/>
<feature type="transmembrane region" description="Helical" evidence="10">
    <location>
        <begin position="471"/>
        <end position="494"/>
    </location>
</feature>
<keyword evidence="2 10" id="KW-0812">Transmembrane</keyword>
<keyword evidence="6 10" id="KW-0472">Membrane</keyword>
<feature type="domain" description="BPTI/Kunitz inhibitor" evidence="11">
    <location>
        <begin position="46"/>
        <end position="96"/>
    </location>
</feature>
<name>A0A8C2IXH3_CYPCA</name>
<feature type="compositionally biased region" description="Basic and acidic residues" evidence="9">
    <location>
        <begin position="191"/>
        <end position="208"/>
    </location>
</feature>
<dbReference type="Proteomes" id="UP000694701">
    <property type="component" value="Unplaced"/>
</dbReference>
<feature type="compositionally biased region" description="Polar residues" evidence="9">
    <location>
        <begin position="125"/>
        <end position="136"/>
    </location>
</feature>
<sequence>MIPLDLRRCRETLTLLLSNLQLCYCSLKDAFRSSRCICLFLLSERCLMPKKMGPCRGAIPRWHFNPITKKCENFIFGGCRENRNNFVSLEECAKACHTVSEYSHSSPEPPSSPLSLSQKPIVTNLSSSLFNPTTESVDPERWERDSESSGFSLHPSPEPSIAGAEGHAHSTATPPFIGLASQNQPEATAVPDRRLTSDDPFDDERGRELTQAPTAPEIGPLPSREPLQPDKPHQDDSEEEEDEEELAVFPTALDEEEEDKWRYLTPLTTRPSSSPTSDLPPVVFTETSWQGALLTTTEDEEGAELRHGGTEYLAETELHDSELSQEAEQVICVDWSNLAGKGYVILNMTENVDCDEFRMESGDTLLEMLENTFSRKMNIPQGSWLIFLSKPTQQDHQLLMALASEQGNTHTHTHLLRASVVTCNVRFIVKMRGVSNILQSLSKACLRSQNQRNKMSNHVLLEENKPFKYPFMIFCICDIFIIIFMSCFVPSILIKIKKLVYVYFLRCQCCIQVLSNII</sequence>
<feature type="compositionally biased region" description="Basic and acidic residues" evidence="9">
    <location>
        <begin position="138"/>
        <end position="147"/>
    </location>
</feature>
<dbReference type="PRINTS" id="PR00759">
    <property type="entry name" value="BASICPTASE"/>
</dbReference>
<keyword evidence="7" id="KW-1015">Disulfide bond</keyword>
<dbReference type="PROSITE" id="PS50279">
    <property type="entry name" value="BPTI_KUNITZ_2"/>
    <property type="match status" value="1"/>
</dbReference>
<evidence type="ECO:0000256" key="1">
    <source>
        <dbReference type="ARBA" id="ARBA00004479"/>
    </source>
</evidence>
<evidence type="ECO:0000256" key="9">
    <source>
        <dbReference type="SAM" id="MobiDB-lite"/>
    </source>
</evidence>
<dbReference type="InterPro" id="IPR036880">
    <property type="entry name" value="Kunitz_BPTI_sf"/>
</dbReference>
<feature type="compositionally biased region" description="Acidic residues" evidence="9">
    <location>
        <begin position="236"/>
        <end position="246"/>
    </location>
</feature>
<dbReference type="InterPro" id="IPR042397">
    <property type="entry name" value="PODXL2"/>
</dbReference>
<dbReference type="SUPFAM" id="SSF57362">
    <property type="entry name" value="BPTI-like"/>
    <property type="match status" value="1"/>
</dbReference>
<dbReference type="InterPro" id="IPR013836">
    <property type="entry name" value="CD34/Podocalyxin"/>
</dbReference>
<keyword evidence="5 10" id="KW-1133">Transmembrane helix</keyword>
<evidence type="ECO:0000256" key="4">
    <source>
        <dbReference type="ARBA" id="ARBA00022889"/>
    </source>
</evidence>
<dbReference type="PROSITE" id="PS00280">
    <property type="entry name" value="BPTI_KUNITZ_1"/>
    <property type="match status" value="1"/>
</dbReference>
<dbReference type="GO" id="GO:0005886">
    <property type="term" value="C:plasma membrane"/>
    <property type="evidence" value="ECO:0007669"/>
    <property type="project" value="UniProtKB-ARBA"/>
</dbReference>